<protein>
    <recommendedName>
        <fullName evidence="5">REJ domain protein</fullName>
    </recommendedName>
</protein>
<comment type="caution">
    <text evidence="3">The sequence shown here is derived from an EMBL/GenBank/DDBJ whole genome shotgun (WGS) entry which is preliminary data.</text>
</comment>
<evidence type="ECO:0000259" key="1">
    <source>
        <dbReference type="Pfam" id="PF07632"/>
    </source>
</evidence>
<evidence type="ECO:0000313" key="4">
    <source>
        <dbReference type="Proteomes" id="UP001500840"/>
    </source>
</evidence>
<gene>
    <name evidence="3" type="ORF">GCM10023156_52440</name>
</gene>
<dbReference type="EMBL" id="BAABGA010000073">
    <property type="protein sequence ID" value="GAA4465118.1"/>
    <property type="molecule type" value="Genomic_DNA"/>
</dbReference>
<dbReference type="Gene3D" id="2.60.40.10">
    <property type="entry name" value="Immunoglobulins"/>
    <property type="match status" value="1"/>
</dbReference>
<accession>A0ABP8NFS7</accession>
<sequence>MIYREIAVISAVVCVAILCHSPVRAADSQRLRVIVETDIGGDADDQASLVRFLLYCNEWDVEGIIADRPANKFHSDPVRNHKGIKANDGYDLLLGYLDAYALVYDSLRRHAENYPEPASLRRLAVPGWNDSDSGVNLLIAAADRDDARPIWYGNWGSNSGSISNLRRAFDKVKQERSAAEYEAFVRKFRICTLDGPGQTRQGHEDQIPLHIETGYPDIGGRWYHRFRPLTEHAGGFDVRRDVQQNHGPLGALYTTPKEGDSWTFVYLIPTGLSDPSEPTWGGWAGRYGPRGGDSLNKAGPNGTPFFWANQQDAVNGKTNRDNTASRWAEHMQNDFRARLDWCVAKDFTDANHAPIIHCQNDDTAAVLRVAAAVGSKLTLDASGTIDPDGDELSYRWFVYAEPGTYRGEAMLQDSTKSKATIEVPINARGKSLHIVLQVTDSGIPPLTRYRRIVIELR</sequence>
<organism evidence="3 4">
    <name type="scientific">Novipirellula rosea</name>
    <dbReference type="NCBI Taxonomy" id="1031540"/>
    <lineage>
        <taxon>Bacteria</taxon>
        <taxon>Pseudomonadati</taxon>
        <taxon>Planctomycetota</taxon>
        <taxon>Planctomycetia</taxon>
        <taxon>Pirellulales</taxon>
        <taxon>Pirellulaceae</taxon>
        <taxon>Novipirellula</taxon>
    </lineage>
</organism>
<evidence type="ECO:0008006" key="5">
    <source>
        <dbReference type="Google" id="ProtNLM"/>
    </source>
</evidence>
<dbReference type="InterPro" id="IPR048527">
    <property type="entry name" value="Sde182_C"/>
</dbReference>
<name>A0ABP8NFS7_9BACT</name>
<reference evidence="4" key="1">
    <citation type="journal article" date="2019" name="Int. J. Syst. Evol. Microbiol.">
        <title>The Global Catalogue of Microorganisms (GCM) 10K type strain sequencing project: providing services to taxonomists for standard genome sequencing and annotation.</title>
        <authorList>
            <consortium name="The Broad Institute Genomics Platform"/>
            <consortium name="The Broad Institute Genome Sequencing Center for Infectious Disease"/>
            <person name="Wu L."/>
            <person name="Ma J."/>
        </authorList>
    </citation>
    <scope>NUCLEOTIDE SEQUENCE [LARGE SCALE GENOMIC DNA]</scope>
    <source>
        <strain evidence="4">JCM 17759</strain>
    </source>
</reference>
<dbReference type="InterPro" id="IPR013783">
    <property type="entry name" value="Ig-like_fold"/>
</dbReference>
<dbReference type="InterPro" id="IPR011483">
    <property type="entry name" value="Sde182_NH-like"/>
</dbReference>
<feature type="domain" description="Cellulose-binding Sde182 nucleoside hydrolase-like" evidence="1">
    <location>
        <begin position="32"/>
        <end position="287"/>
    </location>
</feature>
<dbReference type="Pfam" id="PF07632">
    <property type="entry name" value="Sde182_NH-like"/>
    <property type="match status" value="1"/>
</dbReference>
<dbReference type="RefSeq" id="WP_345326770.1">
    <property type="nucleotide sequence ID" value="NZ_BAABGA010000073.1"/>
</dbReference>
<dbReference type="InterPro" id="IPR036452">
    <property type="entry name" value="Ribo_hydro-like"/>
</dbReference>
<proteinExistence type="predicted"/>
<dbReference type="Gene3D" id="3.90.245.10">
    <property type="entry name" value="Ribonucleoside hydrolase-like"/>
    <property type="match status" value="1"/>
</dbReference>
<dbReference type="Pfam" id="PF21027">
    <property type="entry name" value="Sde0182_C"/>
    <property type="match status" value="1"/>
</dbReference>
<keyword evidence="4" id="KW-1185">Reference proteome</keyword>
<dbReference type="Proteomes" id="UP001500840">
    <property type="component" value="Unassembled WGS sequence"/>
</dbReference>
<evidence type="ECO:0000313" key="3">
    <source>
        <dbReference type="EMBL" id="GAA4465118.1"/>
    </source>
</evidence>
<feature type="domain" description="Cellulose-binding Sde182 C-terminal" evidence="2">
    <location>
        <begin position="377"/>
        <end position="455"/>
    </location>
</feature>
<evidence type="ECO:0000259" key="2">
    <source>
        <dbReference type="Pfam" id="PF21027"/>
    </source>
</evidence>